<reference evidence="1 2" key="1">
    <citation type="submission" date="2019-08" db="EMBL/GenBank/DDBJ databases">
        <title>Whole genome of Aphis craccivora.</title>
        <authorList>
            <person name="Voronova N.V."/>
            <person name="Shulinski R.S."/>
            <person name="Bandarenka Y.V."/>
            <person name="Zhorov D.G."/>
            <person name="Warner D."/>
        </authorList>
    </citation>
    <scope>NUCLEOTIDE SEQUENCE [LARGE SCALE GENOMIC DNA]</scope>
    <source>
        <strain evidence="1">180601</strain>
        <tissue evidence="1">Whole Body</tissue>
    </source>
</reference>
<dbReference type="EMBL" id="VUJU01003777">
    <property type="protein sequence ID" value="KAF0756720.1"/>
    <property type="molecule type" value="Genomic_DNA"/>
</dbReference>
<evidence type="ECO:0000313" key="2">
    <source>
        <dbReference type="Proteomes" id="UP000478052"/>
    </source>
</evidence>
<accession>A0A6G0YJ88</accession>
<proteinExistence type="predicted"/>
<gene>
    <name evidence="1" type="ORF">FWK35_00031992</name>
</gene>
<sequence>MLCFFFLCVSVCARTCQNNVSISNFWGGIR</sequence>
<dbReference type="AlphaFoldDB" id="A0A6G0YJ88"/>
<protein>
    <submittedName>
        <fullName evidence="1">Uncharacterized protein</fullName>
    </submittedName>
</protein>
<evidence type="ECO:0000313" key="1">
    <source>
        <dbReference type="EMBL" id="KAF0756720.1"/>
    </source>
</evidence>
<keyword evidence="2" id="KW-1185">Reference proteome</keyword>
<dbReference type="Proteomes" id="UP000478052">
    <property type="component" value="Unassembled WGS sequence"/>
</dbReference>
<organism evidence="1 2">
    <name type="scientific">Aphis craccivora</name>
    <name type="common">Cowpea aphid</name>
    <dbReference type="NCBI Taxonomy" id="307492"/>
    <lineage>
        <taxon>Eukaryota</taxon>
        <taxon>Metazoa</taxon>
        <taxon>Ecdysozoa</taxon>
        <taxon>Arthropoda</taxon>
        <taxon>Hexapoda</taxon>
        <taxon>Insecta</taxon>
        <taxon>Pterygota</taxon>
        <taxon>Neoptera</taxon>
        <taxon>Paraneoptera</taxon>
        <taxon>Hemiptera</taxon>
        <taxon>Sternorrhyncha</taxon>
        <taxon>Aphidomorpha</taxon>
        <taxon>Aphidoidea</taxon>
        <taxon>Aphididae</taxon>
        <taxon>Aphidini</taxon>
        <taxon>Aphis</taxon>
        <taxon>Aphis</taxon>
    </lineage>
</organism>
<name>A0A6G0YJ88_APHCR</name>
<comment type="caution">
    <text evidence="1">The sequence shown here is derived from an EMBL/GenBank/DDBJ whole genome shotgun (WGS) entry which is preliminary data.</text>
</comment>